<dbReference type="Pfam" id="PF00293">
    <property type="entry name" value="NUDIX"/>
    <property type="match status" value="1"/>
</dbReference>
<dbReference type="InterPro" id="IPR000086">
    <property type="entry name" value="NUDIX_hydrolase_dom"/>
</dbReference>
<protein>
    <recommendedName>
        <fullName evidence="1">Nudix hydrolase domain-containing protein</fullName>
    </recommendedName>
</protein>
<reference evidence="2 3" key="1">
    <citation type="journal article" date="2016" name="Nat. Commun.">
        <title>Thousands of microbial genomes shed light on interconnected biogeochemical processes in an aquifer system.</title>
        <authorList>
            <person name="Anantharaman K."/>
            <person name="Brown C.T."/>
            <person name="Hug L.A."/>
            <person name="Sharon I."/>
            <person name="Castelle C.J."/>
            <person name="Probst A.J."/>
            <person name="Thomas B.C."/>
            <person name="Singh A."/>
            <person name="Wilkins M.J."/>
            <person name="Karaoz U."/>
            <person name="Brodie E.L."/>
            <person name="Williams K.H."/>
            <person name="Hubbard S.S."/>
            <person name="Banfield J.F."/>
        </authorList>
    </citation>
    <scope>NUCLEOTIDE SEQUENCE [LARGE SCALE GENOMIC DNA]</scope>
</reference>
<dbReference type="STRING" id="1797768.A3C59_01460"/>
<dbReference type="InterPro" id="IPR015797">
    <property type="entry name" value="NUDIX_hydrolase-like_dom_sf"/>
</dbReference>
<dbReference type="Gene3D" id="3.90.79.10">
    <property type="entry name" value="Nucleoside Triphosphate Pyrophosphohydrolase"/>
    <property type="match status" value="1"/>
</dbReference>
<dbReference type="Proteomes" id="UP000176902">
    <property type="component" value="Unassembled WGS sequence"/>
</dbReference>
<dbReference type="AlphaFoldDB" id="A0A1F5JV72"/>
<dbReference type="EMBL" id="MFCV01000025">
    <property type="protein sequence ID" value="OGE32519.1"/>
    <property type="molecule type" value="Genomic_DNA"/>
</dbReference>
<evidence type="ECO:0000313" key="2">
    <source>
        <dbReference type="EMBL" id="OGE32519.1"/>
    </source>
</evidence>
<feature type="domain" description="Nudix hydrolase" evidence="1">
    <location>
        <begin position="30"/>
        <end position="165"/>
    </location>
</feature>
<evidence type="ECO:0000313" key="3">
    <source>
        <dbReference type="Proteomes" id="UP000176902"/>
    </source>
</evidence>
<name>A0A1F5JV72_9BACT</name>
<gene>
    <name evidence="2" type="ORF">A3C59_01460</name>
</gene>
<evidence type="ECO:0000259" key="1">
    <source>
        <dbReference type="PROSITE" id="PS51462"/>
    </source>
</evidence>
<accession>A0A1F5JV72</accession>
<organism evidence="2 3">
    <name type="scientific">Candidatus Daviesbacteria bacterium RIFCSPHIGHO2_02_FULL_36_13</name>
    <dbReference type="NCBI Taxonomy" id="1797768"/>
    <lineage>
        <taxon>Bacteria</taxon>
        <taxon>Candidatus Daviesiibacteriota</taxon>
    </lineage>
</organism>
<sequence length="180" mass="21348">MDNQTILACDDNGKFLEYIPRMEGHLGHGKRHIGITIVLLNKKGQMLLQRRKHLVFDNIWCFTADTHPLHLGERDETNEEACVRCLDREYAIKKKINFNNYGKFNYFGIYKQYCENENCFLMVGEYNGKFILNPEAGYEYKWVSKEDFLKDFEENPKKYAPWVPEGVELLKKFDFFCDCC</sequence>
<comment type="caution">
    <text evidence="2">The sequence shown here is derived from an EMBL/GenBank/DDBJ whole genome shotgun (WGS) entry which is preliminary data.</text>
</comment>
<dbReference type="SUPFAM" id="SSF55811">
    <property type="entry name" value="Nudix"/>
    <property type="match status" value="1"/>
</dbReference>
<proteinExistence type="predicted"/>
<dbReference type="PROSITE" id="PS51462">
    <property type="entry name" value="NUDIX"/>
    <property type="match status" value="1"/>
</dbReference>